<reference evidence="2" key="1">
    <citation type="submission" date="2020-10" db="EMBL/GenBank/DDBJ databases">
        <authorList>
            <person name="Gilroy R."/>
        </authorList>
    </citation>
    <scope>NUCLEOTIDE SEQUENCE</scope>
    <source>
        <strain evidence="2">1370</strain>
    </source>
</reference>
<reference evidence="2" key="2">
    <citation type="journal article" date="2021" name="PeerJ">
        <title>Extensive microbial diversity within the chicken gut microbiome revealed by metagenomics and culture.</title>
        <authorList>
            <person name="Gilroy R."/>
            <person name="Ravi A."/>
            <person name="Getino M."/>
            <person name="Pursley I."/>
            <person name="Horton D.L."/>
            <person name="Alikhan N.F."/>
            <person name="Baker D."/>
            <person name="Gharbi K."/>
            <person name="Hall N."/>
            <person name="Watson M."/>
            <person name="Adriaenssens E.M."/>
            <person name="Foster-Nyarko E."/>
            <person name="Jarju S."/>
            <person name="Secka A."/>
            <person name="Antonio M."/>
            <person name="Oren A."/>
            <person name="Chaudhuri R.R."/>
            <person name="La Ragione R."/>
            <person name="Hildebrand F."/>
            <person name="Pallen M.J."/>
        </authorList>
    </citation>
    <scope>NUCLEOTIDE SEQUENCE</scope>
    <source>
        <strain evidence="2">1370</strain>
    </source>
</reference>
<dbReference type="SUPFAM" id="SSF51445">
    <property type="entry name" value="(Trans)glycosidases"/>
    <property type="match status" value="1"/>
</dbReference>
<name>A0A9D1NR87_9FIRM</name>
<keyword evidence="1" id="KW-0732">Signal</keyword>
<dbReference type="Proteomes" id="UP000823960">
    <property type="component" value="Unassembled WGS sequence"/>
</dbReference>
<gene>
    <name evidence="2" type="ORF">IAD28_05325</name>
</gene>
<feature type="chain" id="PRO_5039611709" evidence="1">
    <location>
        <begin position="28"/>
        <end position="685"/>
    </location>
</feature>
<dbReference type="Gene3D" id="2.60.40.1180">
    <property type="entry name" value="Golgi alpha-mannosidase II"/>
    <property type="match status" value="1"/>
</dbReference>
<accession>A0A9D1NR87</accession>
<comment type="caution">
    <text evidence="2">The sequence shown here is derived from an EMBL/GenBank/DDBJ whole genome shotgun (WGS) entry which is preliminary data.</text>
</comment>
<feature type="non-terminal residue" evidence="2">
    <location>
        <position position="685"/>
    </location>
</feature>
<feature type="signal peptide" evidence="1">
    <location>
        <begin position="1"/>
        <end position="27"/>
    </location>
</feature>
<dbReference type="AlphaFoldDB" id="A0A9D1NR87"/>
<dbReference type="EMBL" id="DVOL01000075">
    <property type="protein sequence ID" value="HIV11093.1"/>
    <property type="molecule type" value="Genomic_DNA"/>
</dbReference>
<evidence type="ECO:0000313" key="2">
    <source>
        <dbReference type="EMBL" id="HIV11093.1"/>
    </source>
</evidence>
<proteinExistence type="predicted"/>
<sequence length="685" mass="76636">MRRFFKLLAVIIVCVMAVSSVSITGWAAETPMSFTVFEGSKLIDGWFPAFVSSWQNPGSVTIDQLKAALDHPYATIELVYSGNATPGLLLQSNPVSGGTHYTWATDSDCEITVNGDRKTAVFSAQSLVNKYTSTKHEDDGSYLSLDNLLNFSVGGEGNTVYSIVVKWIDNGTSKIIIDPSSRHQTIAGWGASYTWYGDWLVNNIHAEQGYDWIFEDAEFNILRFRDLNMVRGYGGGYESTEYKAYKAYYDAAVKRGIDPIVLVTSWGQYDRNDCEFVAFTERDNNGYTYYTLAKDQNGEYMYEELAQFCVESVKLFLKAGIPVDYFSISNETELQGLGRDEQGNARDEAGFYFGAEENEYHCAYWKAHVAVYEAFQEAFGDDAPIITAAEVMADRASLIKEYLDPLFENGYGYMVELIAHHLYGSENSKASFAEVYELFGDYELWQTEWYNNDFLDHADKLINELNYENITAYLYWNGVWIEDTANCLIQVNGWDSISTIERRANHYAMTHFSKYIKPGYVRLDSDVQMSNCNVTAFISPEGDKLVAVVLNKSGIDENLSIDCGFDISSASIYQSTFNSPKYVKPSDGSLYRDDILMNKYLVSVAYSGGTVAFPNNTLTTIVMDIVPAEGDINASGSADDADAGLLFDHIVGRNLLDGSLLDRANVYKDGTQSGVVVDLRDFVKL</sequence>
<dbReference type="InterPro" id="IPR013780">
    <property type="entry name" value="Glyco_hydro_b"/>
</dbReference>
<dbReference type="PANTHER" id="PTHR42767">
    <property type="entry name" value="ENDO-BETA-1,6-GALACTANASE"/>
    <property type="match status" value="1"/>
</dbReference>
<dbReference type="Gene3D" id="3.20.20.80">
    <property type="entry name" value="Glycosidases"/>
    <property type="match status" value="1"/>
</dbReference>
<organism evidence="2 3">
    <name type="scientific">Candidatus Faeciplasma avium</name>
    <dbReference type="NCBI Taxonomy" id="2840798"/>
    <lineage>
        <taxon>Bacteria</taxon>
        <taxon>Bacillati</taxon>
        <taxon>Bacillota</taxon>
        <taxon>Clostridia</taxon>
        <taxon>Eubacteriales</taxon>
        <taxon>Oscillospiraceae</taxon>
        <taxon>Oscillospiraceae incertae sedis</taxon>
        <taxon>Candidatus Faeciplasma</taxon>
    </lineage>
</organism>
<protein>
    <submittedName>
        <fullName evidence="2">Uncharacterized protein</fullName>
    </submittedName>
</protein>
<evidence type="ECO:0000256" key="1">
    <source>
        <dbReference type="SAM" id="SignalP"/>
    </source>
</evidence>
<dbReference type="GO" id="GO:0004553">
    <property type="term" value="F:hydrolase activity, hydrolyzing O-glycosyl compounds"/>
    <property type="evidence" value="ECO:0007669"/>
    <property type="project" value="InterPro"/>
</dbReference>
<dbReference type="InterPro" id="IPR039743">
    <property type="entry name" value="6GAL/EXGAL"/>
</dbReference>
<dbReference type="InterPro" id="IPR017853">
    <property type="entry name" value="GH"/>
</dbReference>
<dbReference type="PANTHER" id="PTHR42767:SF1">
    <property type="entry name" value="ENDO-BETA-1,6-GALACTANASE-LIKE DOMAIN-CONTAINING PROTEIN"/>
    <property type="match status" value="1"/>
</dbReference>
<evidence type="ECO:0000313" key="3">
    <source>
        <dbReference type="Proteomes" id="UP000823960"/>
    </source>
</evidence>